<feature type="compositionally biased region" description="Basic and acidic residues" evidence="8">
    <location>
        <begin position="42"/>
        <end position="60"/>
    </location>
</feature>
<keyword evidence="3" id="KW-0498">Mitosis</keyword>
<evidence type="ECO:0000256" key="7">
    <source>
        <dbReference type="PROSITE-ProRule" id="PRU00339"/>
    </source>
</evidence>
<name>A0A0F7U715_NEOCL</name>
<keyword evidence="4" id="KW-0833">Ubl conjugation pathway</keyword>
<sequence>MLLPLAPPSPALSSPFASCASGSFSLQVGELAERLLTSSVGEVRRETHRGQHGRNSERGESPFSSASRVSRESPSPRVCVSPSQASAVAISTVTEAVRFFLRDAFFQQAAWGLLHRGLGREAQRMLAACPGYASLWLCLGKAMLRSGRLQEALEFLNSEVPFEDLPSHIAAPLHLLLAEVYDDLGAIPHGTEALCAAANFLPETSLSGDSSALARPRLSSRGKEGPLAGLYSETKREDLSFAVIGALWRLIGHARLDPEEEERVLSRLAIPLSPTHGWWLHFFSTRLSSRRLPPRERRENTPGMVNARWQSRCCFRSFDFETANSLCDFVLARDPTDVDALALKASSLHQLGATRTSELEEFARRLRRMQGNAAVSAFVTGKARLLGAVGDPEELRKAAEFFSEAVSLLCEHHGSATLFFSENEDDDRRRQTKPSSSPVSSFSPSAWFSLSLLPTQRTSLACLCFEALARTYAELGESRVAIRHLLRAIRLQPRNHRVYLHLGMQELEESEGTPEPSLRSQMLSRAEMYLTQALEMQPLDPFVYNELARLHAARNRMDCSVWYLERAVLCSVRTAASPALFLSNLGLAYLRTQAFKKAERTFEAALRSHLRVCPAASTTLPFPPCFSFPQFPRLASAAARERREETRDCATGHAEDAARDTPAEDATEERARRDAVDLRARTARNEAPNGDVFVFQGRREEAREGREEGEEREGRDFIVGSSLFGPTEEREREDEERGFITTAVGIPGAPSDPFEEREETESEKKDRIFAHNLWLGLGVALYVQGNPRCVGPLERALRLAGGCNGKSQSAGVNQNSAYLTFLLYTAAIEEAPLLFPSLSRLSAFSLPRASASGLSAPFLSRFGAGGNARERRRLATAETGREGRAERQRERTGEREDRGEGEGASIVGKKRRFEGETGRCREEVESLLDDVLDTFSRREREREARKTTQRDEDPEQPVFAGPLSGE</sequence>
<accession>A0A0F7U715</accession>
<evidence type="ECO:0000256" key="8">
    <source>
        <dbReference type="SAM" id="MobiDB-lite"/>
    </source>
</evidence>
<keyword evidence="1" id="KW-0132">Cell division</keyword>
<dbReference type="PROSITE" id="PS50005">
    <property type="entry name" value="TPR"/>
    <property type="match status" value="1"/>
</dbReference>
<feature type="compositionally biased region" description="Low complexity" evidence="8">
    <location>
        <begin position="61"/>
        <end position="78"/>
    </location>
</feature>
<organism evidence="9">
    <name type="scientific">Neospora caninum (strain Liverpool)</name>
    <dbReference type="NCBI Taxonomy" id="572307"/>
    <lineage>
        <taxon>Eukaryota</taxon>
        <taxon>Sar</taxon>
        <taxon>Alveolata</taxon>
        <taxon>Apicomplexa</taxon>
        <taxon>Conoidasida</taxon>
        <taxon>Coccidia</taxon>
        <taxon>Eucoccidiorida</taxon>
        <taxon>Eimeriorina</taxon>
        <taxon>Sarcocystidae</taxon>
        <taxon>Neospora</taxon>
    </lineage>
</organism>
<dbReference type="GO" id="GO:0031145">
    <property type="term" value="P:anaphase-promoting complex-dependent catabolic process"/>
    <property type="evidence" value="ECO:0007669"/>
    <property type="project" value="TreeGrafter"/>
</dbReference>
<feature type="region of interest" description="Disordered" evidence="8">
    <location>
        <begin position="931"/>
        <end position="966"/>
    </location>
</feature>
<feature type="compositionally biased region" description="Low complexity" evidence="8">
    <location>
        <begin position="434"/>
        <end position="443"/>
    </location>
</feature>
<evidence type="ECO:0000313" key="9">
    <source>
        <dbReference type="EMBL" id="CEL64197.1"/>
    </source>
</evidence>
<evidence type="ECO:0000256" key="5">
    <source>
        <dbReference type="ARBA" id="ARBA00022803"/>
    </source>
</evidence>
<keyword evidence="5 7" id="KW-0802">TPR repeat</keyword>
<protein>
    <submittedName>
        <fullName evidence="9">Tetratricopeptide repeat-containing protein</fullName>
    </submittedName>
</protein>
<dbReference type="InterPro" id="IPR011990">
    <property type="entry name" value="TPR-like_helical_dom_sf"/>
</dbReference>
<gene>
    <name evidence="9" type="ORF">BN1204_001100</name>
</gene>
<feature type="region of interest" description="Disordered" evidence="8">
    <location>
        <begin position="42"/>
        <end position="78"/>
    </location>
</feature>
<dbReference type="EMBL" id="LN714474">
    <property type="protein sequence ID" value="CEL64197.1"/>
    <property type="molecule type" value="Genomic_DNA"/>
</dbReference>
<dbReference type="GO" id="GO:0005737">
    <property type="term" value="C:cytoplasm"/>
    <property type="evidence" value="ECO:0007669"/>
    <property type="project" value="TreeGrafter"/>
</dbReference>
<dbReference type="AlphaFoldDB" id="A0A0F7U715"/>
<reference evidence="9" key="1">
    <citation type="journal article" date="2015" name="PLoS ONE">
        <title>Comprehensive Evaluation of Toxoplasma gondii VEG and Neospora caninum LIV Genomes with Tachyzoite Stage Transcriptome and Proteome Defines Novel Transcript Features.</title>
        <authorList>
            <person name="Ramaprasad A."/>
            <person name="Mourier T."/>
            <person name="Naeem R."/>
            <person name="Malas T.B."/>
            <person name="Moussa E."/>
            <person name="Panigrahi A."/>
            <person name="Vermont S.J."/>
            <person name="Otto T.D."/>
            <person name="Wastling J."/>
            <person name="Pain A."/>
        </authorList>
    </citation>
    <scope>NUCLEOTIDE SEQUENCE</scope>
    <source>
        <strain evidence="9">Liverpool</strain>
    </source>
</reference>
<feature type="compositionally biased region" description="Basic and acidic residues" evidence="8">
    <location>
        <begin position="873"/>
        <end position="901"/>
    </location>
</feature>
<dbReference type="PANTHER" id="PTHR12558:SF9">
    <property type="entry name" value="CELL DIVISION CYCLE PROTEIN 16 HOMOLOG"/>
    <property type="match status" value="1"/>
</dbReference>
<feature type="region of interest" description="Disordered" evidence="8">
    <location>
        <begin position="642"/>
        <end position="672"/>
    </location>
</feature>
<feature type="region of interest" description="Disordered" evidence="8">
    <location>
        <begin position="869"/>
        <end position="919"/>
    </location>
</feature>
<feature type="region of interest" description="Disordered" evidence="8">
    <location>
        <begin position="421"/>
        <end position="443"/>
    </location>
</feature>
<dbReference type="PANTHER" id="PTHR12558">
    <property type="entry name" value="CELL DIVISION CYCLE 16,23,27"/>
    <property type="match status" value="1"/>
</dbReference>
<dbReference type="GO" id="GO:0005680">
    <property type="term" value="C:anaphase-promoting complex"/>
    <property type="evidence" value="ECO:0007669"/>
    <property type="project" value="TreeGrafter"/>
</dbReference>
<evidence type="ECO:0000256" key="4">
    <source>
        <dbReference type="ARBA" id="ARBA00022786"/>
    </source>
</evidence>
<dbReference type="GO" id="GO:0016567">
    <property type="term" value="P:protein ubiquitination"/>
    <property type="evidence" value="ECO:0007669"/>
    <property type="project" value="TreeGrafter"/>
</dbReference>
<evidence type="ECO:0000256" key="1">
    <source>
        <dbReference type="ARBA" id="ARBA00022618"/>
    </source>
</evidence>
<dbReference type="InterPro" id="IPR019734">
    <property type="entry name" value="TPR_rpt"/>
</dbReference>
<dbReference type="SUPFAM" id="SSF48452">
    <property type="entry name" value="TPR-like"/>
    <property type="match status" value="2"/>
</dbReference>
<evidence type="ECO:0000256" key="3">
    <source>
        <dbReference type="ARBA" id="ARBA00022776"/>
    </source>
</evidence>
<evidence type="ECO:0000256" key="6">
    <source>
        <dbReference type="ARBA" id="ARBA00023306"/>
    </source>
</evidence>
<dbReference type="GO" id="GO:0051301">
    <property type="term" value="P:cell division"/>
    <property type="evidence" value="ECO:0007669"/>
    <property type="project" value="UniProtKB-KW"/>
</dbReference>
<dbReference type="Gene3D" id="1.25.40.10">
    <property type="entry name" value="Tetratricopeptide repeat domain"/>
    <property type="match status" value="1"/>
</dbReference>
<dbReference type="GO" id="GO:0045842">
    <property type="term" value="P:positive regulation of mitotic metaphase/anaphase transition"/>
    <property type="evidence" value="ECO:0007669"/>
    <property type="project" value="TreeGrafter"/>
</dbReference>
<keyword evidence="2" id="KW-0677">Repeat</keyword>
<keyword evidence="6" id="KW-0131">Cell cycle</keyword>
<feature type="compositionally biased region" description="Basic and acidic residues" evidence="8">
    <location>
        <begin position="935"/>
        <end position="951"/>
    </location>
</feature>
<feature type="repeat" description="TPR" evidence="7">
    <location>
        <begin position="462"/>
        <end position="495"/>
    </location>
</feature>
<proteinExistence type="predicted"/>
<evidence type="ECO:0000256" key="2">
    <source>
        <dbReference type="ARBA" id="ARBA00022737"/>
    </source>
</evidence>